<dbReference type="PANTHER" id="PTHR21231">
    <property type="entry name" value="XPA-BINDING PROTEIN 1-RELATED"/>
    <property type="match status" value="1"/>
</dbReference>
<dbReference type="InterPro" id="IPR030230">
    <property type="entry name" value="Gpn1/Npa3/XAB1"/>
</dbReference>
<dbReference type="EMBL" id="CAXAMM010024384">
    <property type="protein sequence ID" value="CAK9055189.1"/>
    <property type="molecule type" value="Genomic_DNA"/>
</dbReference>
<keyword evidence="3 5" id="KW-0378">Hydrolase</keyword>
<gene>
    <name evidence="7" type="ORF">SCF082_LOCUS29871</name>
</gene>
<comment type="similarity">
    <text evidence="1 5">Belongs to the GPN-loop GTPase family.</text>
</comment>
<proteinExistence type="inferred from homology"/>
<keyword evidence="8" id="KW-1185">Reference proteome</keyword>
<keyword evidence="2 5" id="KW-0547">Nucleotide-binding</keyword>
<evidence type="ECO:0000256" key="3">
    <source>
        <dbReference type="ARBA" id="ARBA00022801"/>
    </source>
</evidence>
<dbReference type="Gene3D" id="3.40.50.300">
    <property type="entry name" value="P-loop containing nucleotide triphosphate hydrolases"/>
    <property type="match status" value="1"/>
</dbReference>
<feature type="compositionally biased region" description="Basic and acidic residues" evidence="6">
    <location>
        <begin position="222"/>
        <end position="231"/>
    </location>
</feature>
<keyword evidence="4 5" id="KW-0342">GTP-binding</keyword>
<dbReference type="Proteomes" id="UP001642464">
    <property type="component" value="Unassembled WGS sequence"/>
</dbReference>
<evidence type="ECO:0000313" key="7">
    <source>
        <dbReference type="EMBL" id="CAK9055189.1"/>
    </source>
</evidence>
<comment type="subunit">
    <text evidence="5">Binds to RNA polymerase II.</text>
</comment>
<feature type="compositionally biased region" description="Low complexity" evidence="6">
    <location>
        <begin position="232"/>
        <end position="285"/>
    </location>
</feature>
<reference evidence="7 8" key="1">
    <citation type="submission" date="2024-02" db="EMBL/GenBank/DDBJ databases">
        <authorList>
            <person name="Chen Y."/>
            <person name="Shah S."/>
            <person name="Dougan E. K."/>
            <person name="Thang M."/>
            <person name="Chan C."/>
        </authorList>
    </citation>
    <scope>NUCLEOTIDE SEQUENCE [LARGE SCALE GENOMIC DNA]</scope>
</reference>
<dbReference type="InterPro" id="IPR027417">
    <property type="entry name" value="P-loop_NTPase"/>
</dbReference>
<evidence type="ECO:0000256" key="4">
    <source>
        <dbReference type="ARBA" id="ARBA00023134"/>
    </source>
</evidence>
<protein>
    <recommendedName>
        <fullName evidence="5">GPN-loop GTPase</fullName>
        <ecNumber evidence="5">3.6.5.-</ecNumber>
    </recommendedName>
</protein>
<evidence type="ECO:0000313" key="8">
    <source>
        <dbReference type="Proteomes" id="UP001642464"/>
    </source>
</evidence>
<feature type="region of interest" description="Disordered" evidence="6">
    <location>
        <begin position="222"/>
        <end position="285"/>
    </location>
</feature>
<dbReference type="SUPFAM" id="SSF52540">
    <property type="entry name" value="P-loop containing nucleoside triphosphate hydrolases"/>
    <property type="match status" value="1"/>
</dbReference>
<dbReference type="PANTHER" id="PTHR21231:SF8">
    <property type="entry name" value="GPN-LOOP GTPASE 1"/>
    <property type="match status" value="1"/>
</dbReference>
<dbReference type="Pfam" id="PF03029">
    <property type="entry name" value="ATP_bind_1"/>
    <property type="match status" value="1"/>
</dbReference>
<evidence type="ECO:0000256" key="1">
    <source>
        <dbReference type="ARBA" id="ARBA00005290"/>
    </source>
</evidence>
<evidence type="ECO:0000256" key="2">
    <source>
        <dbReference type="ARBA" id="ARBA00022741"/>
    </source>
</evidence>
<evidence type="ECO:0000256" key="5">
    <source>
        <dbReference type="RuleBase" id="RU365059"/>
    </source>
</evidence>
<dbReference type="EC" id="3.6.5.-" evidence="5"/>
<dbReference type="InterPro" id="IPR004130">
    <property type="entry name" value="Gpn"/>
</dbReference>
<comment type="caution">
    <text evidence="7">The sequence shown here is derived from an EMBL/GenBank/DDBJ whole genome shotgun (WGS) entry which is preliminary data.</text>
</comment>
<organism evidence="7 8">
    <name type="scientific">Durusdinium trenchii</name>
    <dbReference type="NCBI Taxonomy" id="1381693"/>
    <lineage>
        <taxon>Eukaryota</taxon>
        <taxon>Sar</taxon>
        <taxon>Alveolata</taxon>
        <taxon>Dinophyceae</taxon>
        <taxon>Suessiales</taxon>
        <taxon>Symbiodiniaceae</taxon>
        <taxon>Durusdinium</taxon>
    </lineage>
</organism>
<sequence length="285" mass="30768">MQQYGLGPNGGIMTCLNLFATKFDQVMGLVEKRLPELDYVVLDTPGQIEVFTWSASGAIVTESLASTVPTVLAYVVDTPRTTNPVTFMSNMLYASSVMFKTKLPMVIVFNKVDVVSHQFAETWMKDFDAFHEALDEASSEETYIEGLTRSMALVLDQFYSTIRSVGVSAATGVGMDDFFQAVNDARTEYDETYRPEMERRKEGARAAELARRQRALAKLKRDMKLAPDAQHESAVSQAQESAAQSVAAPAATAAAPPAATAAAPPAAPQAATTTSTASVESDQAK</sequence>
<comment type="function">
    <text evidence="5">Small GTPase required for proper nuclear import of RNA polymerase II (RNAPII). May act at an RNAP assembly step prior to nuclear import.</text>
</comment>
<evidence type="ECO:0000256" key="6">
    <source>
        <dbReference type="SAM" id="MobiDB-lite"/>
    </source>
</evidence>
<accession>A0ABP0MWV1</accession>
<keyword evidence="5" id="KW-0963">Cytoplasm</keyword>
<name>A0ABP0MWV1_9DINO</name>
<comment type="subcellular location">
    <subcellularLocation>
        <location evidence="5">Cytoplasm</location>
    </subcellularLocation>
    <subcellularLocation>
        <location evidence="5">Nucleus</location>
    </subcellularLocation>
</comment>
<dbReference type="CDD" id="cd17870">
    <property type="entry name" value="GPN1"/>
    <property type="match status" value="1"/>
</dbReference>